<proteinExistence type="predicted"/>
<comment type="caution">
    <text evidence="1">The sequence shown here is derived from an EMBL/GenBank/DDBJ whole genome shotgun (WGS) entry which is preliminary data.</text>
</comment>
<dbReference type="EMBL" id="NVGE01000072">
    <property type="protein sequence ID" value="PFZ20098.1"/>
    <property type="molecule type" value="Genomic_DNA"/>
</dbReference>
<gene>
    <name evidence="1" type="ORF">COL66_28720</name>
</gene>
<dbReference type="RefSeq" id="WP_098577708.1">
    <property type="nucleotide sequence ID" value="NZ_NVGE01000072.1"/>
</dbReference>
<organism evidence="1 2">
    <name type="scientific">Bacillus wiedmannii</name>
    <dbReference type="NCBI Taxonomy" id="1890302"/>
    <lineage>
        <taxon>Bacteria</taxon>
        <taxon>Bacillati</taxon>
        <taxon>Bacillota</taxon>
        <taxon>Bacilli</taxon>
        <taxon>Bacillales</taxon>
        <taxon>Bacillaceae</taxon>
        <taxon>Bacillus</taxon>
        <taxon>Bacillus cereus group</taxon>
    </lineage>
</organism>
<protein>
    <submittedName>
        <fullName evidence="1">Phage terminase small subunit P27 family</fullName>
    </submittedName>
</protein>
<dbReference type="AlphaFoldDB" id="A0A2B5I424"/>
<accession>A0A2B5I424</accession>
<evidence type="ECO:0000313" key="1">
    <source>
        <dbReference type="EMBL" id="PFZ20098.1"/>
    </source>
</evidence>
<name>A0A2B5I424_9BACI</name>
<dbReference type="Pfam" id="PF05119">
    <property type="entry name" value="Terminase_4"/>
    <property type="match status" value="1"/>
</dbReference>
<dbReference type="Proteomes" id="UP000223311">
    <property type="component" value="Unassembled WGS sequence"/>
</dbReference>
<reference evidence="1 2" key="1">
    <citation type="submission" date="2017-09" db="EMBL/GenBank/DDBJ databases">
        <title>Large-scale bioinformatics analysis of Bacillus genomes uncovers conserved roles of natural products in bacterial physiology.</title>
        <authorList>
            <consortium name="Agbiome Team Llc"/>
            <person name="Bleich R.M."/>
            <person name="Grubbs K.J."/>
            <person name="Santa Maria K.C."/>
            <person name="Allen S.E."/>
            <person name="Farag S."/>
            <person name="Shank E.A."/>
            <person name="Bowers A."/>
        </authorList>
    </citation>
    <scope>NUCLEOTIDE SEQUENCE [LARGE SCALE GENOMIC DNA]</scope>
    <source>
        <strain evidence="1 2">AFS080080</strain>
    </source>
</reference>
<evidence type="ECO:0000313" key="2">
    <source>
        <dbReference type="Proteomes" id="UP000223311"/>
    </source>
</evidence>
<dbReference type="NCBIfam" id="TIGR01558">
    <property type="entry name" value="sm_term_P27"/>
    <property type="match status" value="1"/>
</dbReference>
<dbReference type="InterPro" id="IPR006448">
    <property type="entry name" value="Phage_term_ssu_P27"/>
</dbReference>
<sequence>MQAPEYFNETAKISFEFVVEELQKIEQLNPTDQPVIEALAFNLWTLQKCQKTLIEEGFILDGLHGKKEHPAVSISMKAQAKVLESFKVLGLDASMRLKIDKNEDNVGPSEFLQNLIGGKYK</sequence>